<dbReference type="PROSITE" id="PS50949">
    <property type="entry name" value="HTH_GNTR"/>
    <property type="match status" value="1"/>
</dbReference>
<keyword evidence="2" id="KW-0238">DNA-binding</keyword>
<evidence type="ECO:0000313" key="5">
    <source>
        <dbReference type="EMBL" id="GAJ93042.1"/>
    </source>
</evidence>
<dbReference type="SUPFAM" id="SSF46785">
    <property type="entry name" value="Winged helix' DNA-binding domain"/>
    <property type="match status" value="1"/>
</dbReference>
<dbReference type="InterPro" id="IPR000524">
    <property type="entry name" value="Tscrpt_reg_HTH_GntR"/>
</dbReference>
<dbReference type="RefSeq" id="WP_034516533.1">
    <property type="nucleotide sequence ID" value="NZ_BAYX01000005.1"/>
</dbReference>
<dbReference type="Pfam" id="PF00392">
    <property type="entry name" value="GntR"/>
    <property type="match status" value="1"/>
</dbReference>
<gene>
    <name evidence="5" type="ORF">RRH01S_05_01140</name>
</gene>
<comment type="caution">
    <text evidence="5">The sequence shown here is derived from an EMBL/GenBank/DDBJ whole genome shotgun (WGS) entry which is preliminary data.</text>
</comment>
<feature type="domain" description="HTH gntR-type" evidence="4">
    <location>
        <begin position="18"/>
        <end position="85"/>
    </location>
</feature>
<dbReference type="Gene3D" id="1.20.120.530">
    <property type="entry name" value="GntR ligand-binding domain-like"/>
    <property type="match status" value="1"/>
</dbReference>
<proteinExistence type="predicted"/>
<dbReference type="SUPFAM" id="SSF48008">
    <property type="entry name" value="GntR ligand-binding domain-like"/>
    <property type="match status" value="1"/>
</dbReference>
<dbReference type="InterPro" id="IPR011711">
    <property type="entry name" value="GntR_C"/>
</dbReference>
<evidence type="ECO:0000259" key="4">
    <source>
        <dbReference type="PROSITE" id="PS50949"/>
    </source>
</evidence>
<reference evidence="5 6" key="1">
    <citation type="submission" date="2014-05" db="EMBL/GenBank/DDBJ databases">
        <title>Whole genome shotgun sequence of Rhizobium rhizogenes NBRC 13257.</title>
        <authorList>
            <person name="Katano-Makiyama Y."/>
            <person name="Hosoyama A."/>
            <person name="Hashimoto M."/>
            <person name="Hosoyama Y."/>
            <person name="Noguchi M."/>
            <person name="Tsuchikane K."/>
            <person name="Kimura A."/>
            <person name="Ohji S."/>
            <person name="Ichikawa N."/>
            <person name="Yamazoe A."/>
            <person name="Fujita N."/>
        </authorList>
    </citation>
    <scope>NUCLEOTIDE SEQUENCE [LARGE SCALE GENOMIC DNA]</scope>
    <source>
        <strain evidence="5 6">NBRC 13257</strain>
    </source>
</reference>
<dbReference type="PANTHER" id="PTHR43537:SF5">
    <property type="entry name" value="UXU OPERON TRANSCRIPTIONAL REGULATOR"/>
    <property type="match status" value="1"/>
</dbReference>
<keyword evidence="3" id="KW-0804">Transcription</keyword>
<keyword evidence="1" id="KW-0805">Transcription regulation</keyword>
<dbReference type="SMART" id="SM00895">
    <property type="entry name" value="FCD"/>
    <property type="match status" value="1"/>
</dbReference>
<evidence type="ECO:0000256" key="3">
    <source>
        <dbReference type="ARBA" id="ARBA00023163"/>
    </source>
</evidence>
<dbReference type="AlphaFoldDB" id="A0AA87U424"/>
<evidence type="ECO:0000256" key="2">
    <source>
        <dbReference type="ARBA" id="ARBA00023125"/>
    </source>
</evidence>
<dbReference type="InterPro" id="IPR036390">
    <property type="entry name" value="WH_DNA-bd_sf"/>
</dbReference>
<evidence type="ECO:0000313" key="6">
    <source>
        <dbReference type="Proteomes" id="UP000026941"/>
    </source>
</evidence>
<dbReference type="GeneID" id="86852506"/>
<dbReference type="GO" id="GO:0003677">
    <property type="term" value="F:DNA binding"/>
    <property type="evidence" value="ECO:0007669"/>
    <property type="project" value="UniProtKB-KW"/>
</dbReference>
<accession>A0AA87U424</accession>
<dbReference type="Pfam" id="PF07729">
    <property type="entry name" value="FCD"/>
    <property type="match status" value="1"/>
</dbReference>
<dbReference type="Proteomes" id="UP000026941">
    <property type="component" value="Unassembled WGS sequence"/>
</dbReference>
<dbReference type="PRINTS" id="PR00035">
    <property type="entry name" value="HTHGNTR"/>
</dbReference>
<evidence type="ECO:0000256" key="1">
    <source>
        <dbReference type="ARBA" id="ARBA00023015"/>
    </source>
</evidence>
<name>A0AA87U424_RHIRH</name>
<dbReference type="InterPro" id="IPR036388">
    <property type="entry name" value="WH-like_DNA-bd_sf"/>
</dbReference>
<organism evidence="5 6">
    <name type="scientific">Rhizobium rhizogenes NBRC 13257</name>
    <dbReference type="NCBI Taxonomy" id="1220581"/>
    <lineage>
        <taxon>Bacteria</taxon>
        <taxon>Pseudomonadati</taxon>
        <taxon>Pseudomonadota</taxon>
        <taxon>Alphaproteobacteria</taxon>
        <taxon>Hyphomicrobiales</taxon>
        <taxon>Rhizobiaceae</taxon>
        <taxon>Rhizobium/Agrobacterium group</taxon>
        <taxon>Rhizobium</taxon>
    </lineage>
</organism>
<dbReference type="SMART" id="SM00345">
    <property type="entry name" value="HTH_GNTR"/>
    <property type="match status" value="1"/>
</dbReference>
<dbReference type="EMBL" id="BAYX01000005">
    <property type="protein sequence ID" value="GAJ93042.1"/>
    <property type="molecule type" value="Genomic_DNA"/>
</dbReference>
<dbReference type="CDD" id="cd07377">
    <property type="entry name" value="WHTH_GntR"/>
    <property type="match status" value="1"/>
</dbReference>
<dbReference type="PANTHER" id="PTHR43537">
    <property type="entry name" value="TRANSCRIPTIONAL REGULATOR, GNTR FAMILY"/>
    <property type="match status" value="1"/>
</dbReference>
<dbReference type="GO" id="GO:0003700">
    <property type="term" value="F:DNA-binding transcription factor activity"/>
    <property type="evidence" value="ECO:0007669"/>
    <property type="project" value="InterPro"/>
</dbReference>
<sequence length="234" mass="26146">MAQTEKQSTTLLAIDPKLPMAPQIYGSIRQSILDLRLTPKQALSEKELALMLGVSRTPVREALIKLSEDGLVDIFPQRGTFVAPIRVAEVLEAQFIREALEVSVVARVAEISDPTIIARLHESLARQKRAVDNGDLDGFLTEDENFHFILSASVNLTRAWKVIQNVKGQLDRVRVLSLPEPGHLAELYDQHLAIVVAIESGNSTAAKKHMTKHLQQVFRTIDKLLAQRPEIFFD</sequence>
<dbReference type="InterPro" id="IPR008920">
    <property type="entry name" value="TF_FadR/GntR_C"/>
</dbReference>
<protein>
    <submittedName>
        <fullName evidence="5">GntR family transcriptional regulator</fullName>
    </submittedName>
</protein>
<dbReference type="Gene3D" id="1.10.10.10">
    <property type="entry name" value="Winged helix-like DNA-binding domain superfamily/Winged helix DNA-binding domain"/>
    <property type="match status" value="1"/>
</dbReference>